<sequence length="495" mass="56429">MVRWINPVLLMKEEEETKKTMQKEKRTRQHRVYKLGSQGLVDMEVPPDKIRDENDLNDSEEEEELGYDNNGREDAQSGVESEKVDPRGPENGETNDNEKEDDEFESNKIQIMELHSERPMVMFKERYYDCQWASNVGTEMLFIKHDPDDKNPLPILRTLEGDVDLLAASLQRIMATEVIVEEKREKNSKSKTHKKKNKGRRLRLKDLAIDVGPGADQERRETAKFLEELIFAKLERGELDAVTVDAQGRKSIWKWNEFVMLENRDRINKLKKIIRKGGEDAGEAVKQLAEIEEEEKLREENVELRHKLGGAWKYRYSDKKRKSVLARPAKKPKKGRPVTKKLRMNSPERATTTPGASGTPASGIGSMADSSLDEFDSEDEDDLDLEDESELDVDEEGESDEDDSDEDDSDEEDSELDDSEGSSTEGGDSEGEDSDEDSDLGDSELDDIELNDPAEMGSSDEDGHRSSDEEQFSDEDEDAHTQGDEDTTMYDNLYD</sequence>
<evidence type="ECO:0000313" key="4">
    <source>
        <dbReference type="Proteomes" id="UP000235672"/>
    </source>
</evidence>
<dbReference type="InterPro" id="IPR019481">
    <property type="entry name" value="TFIIIC_triple_barrel"/>
</dbReference>
<evidence type="ECO:0000259" key="2">
    <source>
        <dbReference type="Pfam" id="PF10419"/>
    </source>
</evidence>
<gene>
    <name evidence="3" type="ORF">NA56DRAFT_437071</name>
</gene>
<name>A0A2J6QGX1_9HELO</name>
<feature type="region of interest" description="Disordered" evidence="1">
    <location>
        <begin position="319"/>
        <end position="495"/>
    </location>
</feature>
<organism evidence="3 4">
    <name type="scientific">Hyaloscypha hepaticicola</name>
    <dbReference type="NCBI Taxonomy" id="2082293"/>
    <lineage>
        <taxon>Eukaryota</taxon>
        <taxon>Fungi</taxon>
        <taxon>Dikarya</taxon>
        <taxon>Ascomycota</taxon>
        <taxon>Pezizomycotina</taxon>
        <taxon>Leotiomycetes</taxon>
        <taxon>Helotiales</taxon>
        <taxon>Hyaloscyphaceae</taxon>
        <taxon>Hyaloscypha</taxon>
    </lineage>
</organism>
<dbReference type="OrthoDB" id="1877767at2759"/>
<dbReference type="STRING" id="1745343.A0A2J6QGX1"/>
<accession>A0A2J6QGX1</accession>
<keyword evidence="4" id="KW-1185">Reference proteome</keyword>
<feature type="compositionally biased region" description="Basic and acidic residues" evidence="1">
    <location>
        <begin position="13"/>
        <end position="24"/>
    </location>
</feature>
<dbReference type="Gene3D" id="2.60.40.4370">
    <property type="match status" value="1"/>
</dbReference>
<feature type="compositionally biased region" description="Acidic residues" evidence="1">
    <location>
        <begin position="427"/>
        <end position="452"/>
    </location>
</feature>
<feature type="compositionally biased region" description="Acidic residues" evidence="1">
    <location>
        <begin position="55"/>
        <end position="66"/>
    </location>
</feature>
<protein>
    <recommendedName>
        <fullName evidence="2">Transcription factor TFIIIC triple barrel domain-containing protein</fullName>
    </recommendedName>
</protein>
<evidence type="ECO:0000256" key="1">
    <source>
        <dbReference type="SAM" id="MobiDB-lite"/>
    </source>
</evidence>
<feature type="compositionally biased region" description="Basic and acidic residues" evidence="1">
    <location>
        <begin position="70"/>
        <end position="90"/>
    </location>
</feature>
<feature type="compositionally biased region" description="Acidic residues" evidence="1">
    <location>
        <begin position="93"/>
        <end position="104"/>
    </location>
</feature>
<feature type="compositionally biased region" description="Acidic residues" evidence="1">
    <location>
        <begin position="371"/>
        <end position="420"/>
    </location>
</feature>
<evidence type="ECO:0000313" key="3">
    <source>
        <dbReference type="EMBL" id="PMD25492.1"/>
    </source>
</evidence>
<dbReference type="EMBL" id="KZ613470">
    <property type="protein sequence ID" value="PMD25492.1"/>
    <property type="molecule type" value="Genomic_DNA"/>
</dbReference>
<feature type="compositionally biased region" description="Low complexity" evidence="1">
    <location>
        <begin position="350"/>
        <end position="363"/>
    </location>
</feature>
<feature type="domain" description="Transcription factor TFIIIC triple barrel" evidence="2">
    <location>
        <begin position="97"/>
        <end position="178"/>
    </location>
</feature>
<reference evidence="3 4" key="1">
    <citation type="submission" date="2016-05" db="EMBL/GenBank/DDBJ databases">
        <title>A degradative enzymes factory behind the ericoid mycorrhizal symbiosis.</title>
        <authorList>
            <consortium name="DOE Joint Genome Institute"/>
            <person name="Martino E."/>
            <person name="Morin E."/>
            <person name="Grelet G."/>
            <person name="Kuo A."/>
            <person name="Kohler A."/>
            <person name="Daghino S."/>
            <person name="Barry K."/>
            <person name="Choi C."/>
            <person name="Cichocki N."/>
            <person name="Clum A."/>
            <person name="Copeland A."/>
            <person name="Hainaut M."/>
            <person name="Haridas S."/>
            <person name="Labutti K."/>
            <person name="Lindquist E."/>
            <person name="Lipzen A."/>
            <person name="Khouja H.-R."/>
            <person name="Murat C."/>
            <person name="Ohm R."/>
            <person name="Olson A."/>
            <person name="Spatafora J."/>
            <person name="Veneault-Fourrey C."/>
            <person name="Henrissat B."/>
            <person name="Grigoriev I."/>
            <person name="Martin F."/>
            <person name="Perotto S."/>
        </authorList>
    </citation>
    <scope>NUCLEOTIDE SEQUENCE [LARGE SCALE GENOMIC DNA]</scope>
    <source>
        <strain evidence="3 4">UAMH 7357</strain>
    </source>
</reference>
<feature type="compositionally biased region" description="Acidic residues" evidence="1">
    <location>
        <begin position="469"/>
        <end position="495"/>
    </location>
</feature>
<dbReference type="Pfam" id="PF10419">
    <property type="entry name" value="TFIIIC_sub6"/>
    <property type="match status" value="1"/>
</dbReference>
<proteinExistence type="predicted"/>
<dbReference type="AlphaFoldDB" id="A0A2J6QGX1"/>
<feature type="region of interest" description="Disordered" evidence="1">
    <location>
        <begin position="13"/>
        <end position="105"/>
    </location>
</feature>
<feature type="compositionally biased region" description="Basic residues" evidence="1">
    <location>
        <begin position="319"/>
        <end position="343"/>
    </location>
</feature>
<dbReference type="Proteomes" id="UP000235672">
    <property type="component" value="Unassembled WGS sequence"/>
</dbReference>